<dbReference type="EMBL" id="PGOL01000643">
    <property type="protein sequence ID" value="PKI67083.1"/>
    <property type="molecule type" value="Genomic_DNA"/>
</dbReference>
<evidence type="ECO:0000313" key="3">
    <source>
        <dbReference type="EMBL" id="PKI67083.1"/>
    </source>
</evidence>
<keyword evidence="2" id="KW-1133">Transmembrane helix</keyword>
<feature type="transmembrane region" description="Helical" evidence="2">
    <location>
        <begin position="93"/>
        <end position="114"/>
    </location>
</feature>
<name>A0A2I0KFW8_PUNGR</name>
<dbReference type="AlphaFoldDB" id="A0A2I0KFW8"/>
<dbReference type="Proteomes" id="UP000233551">
    <property type="component" value="Unassembled WGS sequence"/>
</dbReference>
<keyword evidence="4" id="KW-1185">Reference proteome</keyword>
<proteinExistence type="predicted"/>
<accession>A0A2I0KFW8</accession>
<organism evidence="3 4">
    <name type="scientific">Punica granatum</name>
    <name type="common">Pomegranate</name>
    <dbReference type="NCBI Taxonomy" id="22663"/>
    <lineage>
        <taxon>Eukaryota</taxon>
        <taxon>Viridiplantae</taxon>
        <taxon>Streptophyta</taxon>
        <taxon>Embryophyta</taxon>
        <taxon>Tracheophyta</taxon>
        <taxon>Spermatophyta</taxon>
        <taxon>Magnoliopsida</taxon>
        <taxon>eudicotyledons</taxon>
        <taxon>Gunneridae</taxon>
        <taxon>Pentapetalae</taxon>
        <taxon>rosids</taxon>
        <taxon>malvids</taxon>
        <taxon>Myrtales</taxon>
        <taxon>Lythraceae</taxon>
        <taxon>Punica</taxon>
    </lineage>
</organism>
<keyword evidence="2" id="KW-0472">Membrane</keyword>
<reference evidence="3 4" key="1">
    <citation type="submission" date="2017-11" db="EMBL/GenBank/DDBJ databases">
        <title>De-novo sequencing of pomegranate (Punica granatum L.) genome.</title>
        <authorList>
            <person name="Akparov Z."/>
            <person name="Amiraslanov A."/>
            <person name="Hajiyeva S."/>
            <person name="Abbasov M."/>
            <person name="Kaur K."/>
            <person name="Hamwieh A."/>
            <person name="Solovyev V."/>
            <person name="Salamov A."/>
            <person name="Braich B."/>
            <person name="Kosarev P."/>
            <person name="Mahmoud A."/>
            <person name="Hajiyev E."/>
            <person name="Babayeva S."/>
            <person name="Izzatullayeva V."/>
            <person name="Mammadov A."/>
            <person name="Mammadov A."/>
            <person name="Sharifova S."/>
            <person name="Ojaghi J."/>
            <person name="Eynullazada K."/>
            <person name="Bayramov B."/>
            <person name="Abdulazimova A."/>
            <person name="Shahmuradov I."/>
        </authorList>
    </citation>
    <scope>NUCLEOTIDE SEQUENCE [LARGE SCALE GENOMIC DNA]</scope>
    <source>
        <strain evidence="4">cv. AG2017</strain>
        <tissue evidence="3">Leaf</tissue>
    </source>
</reference>
<evidence type="ECO:0000256" key="1">
    <source>
        <dbReference type="SAM" id="MobiDB-lite"/>
    </source>
</evidence>
<gene>
    <name evidence="3" type="ORF">CRG98_012504</name>
</gene>
<sequence length="192" mass="21880">MDVSSVWKIWRTTSSSSIRGYMPSDQATDQFSRTLQEALAYPLQWLTTLAGAIHLFARDQAIRIMMSLVLLSYLAAYSWIVQGDPDPAYIDIAFNYVLPILGDLFFGLIINSILASPFKWPIICLFPIMMMATNPHYYHLRKGIMSILKTTPEAVYSSFKSFLQRVRLMPPDDAVRGTPTTQANHEPRDQLR</sequence>
<evidence type="ECO:0000256" key="2">
    <source>
        <dbReference type="SAM" id="Phobius"/>
    </source>
</evidence>
<feature type="region of interest" description="Disordered" evidence="1">
    <location>
        <begin position="171"/>
        <end position="192"/>
    </location>
</feature>
<feature type="transmembrane region" description="Helical" evidence="2">
    <location>
        <begin position="120"/>
        <end position="140"/>
    </location>
</feature>
<keyword evidence="2" id="KW-0812">Transmembrane</keyword>
<protein>
    <submittedName>
        <fullName evidence="3">Uncharacterized protein</fullName>
    </submittedName>
</protein>
<evidence type="ECO:0000313" key="4">
    <source>
        <dbReference type="Proteomes" id="UP000233551"/>
    </source>
</evidence>
<comment type="caution">
    <text evidence="3">The sequence shown here is derived from an EMBL/GenBank/DDBJ whole genome shotgun (WGS) entry which is preliminary data.</text>
</comment>
<feature type="transmembrane region" description="Helical" evidence="2">
    <location>
        <begin position="62"/>
        <end position="81"/>
    </location>
</feature>